<dbReference type="EMBL" id="JAMZMK010011889">
    <property type="protein sequence ID" value="KAI7725637.1"/>
    <property type="molecule type" value="Genomic_DNA"/>
</dbReference>
<dbReference type="PANTHER" id="PTHR37079:SF4">
    <property type="entry name" value="SERINE_THREONINE-PROTEIN KINASE ATM"/>
    <property type="match status" value="1"/>
</dbReference>
<dbReference type="GO" id="GO:0004674">
    <property type="term" value="F:protein serine/threonine kinase activity"/>
    <property type="evidence" value="ECO:0007669"/>
    <property type="project" value="InterPro"/>
</dbReference>
<protein>
    <submittedName>
        <fullName evidence="2">Uncharacterized protein</fullName>
    </submittedName>
</protein>
<dbReference type="InterPro" id="IPR038980">
    <property type="entry name" value="ATM_plant"/>
</dbReference>
<gene>
    <name evidence="2" type="ORF">M8C21_013854</name>
</gene>
<accession>A0AAD5G2F6</accession>
<dbReference type="GO" id="GO:0006974">
    <property type="term" value="P:DNA damage response"/>
    <property type="evidence" value="ECO:0007669"/>
    <property type="project" value="InterPro"/>
</dbReference>
<dbReference type="PANTHER" id="PTHR37079">
    <property type="entry name" value="SERINE/THREONINE-PROTEIN KINASE ATM"/>
    <property type="match status" value="1"/>
</dbReference>
<evidence type="ECO:0000313" key="2">
    <source>
        <dbReference type="EMBL" id="KAI7725637.1"/>
    </source>
</evidence>
<proteinExistence type="predicted"/>
<feature type="region of interest" description="Disordered" evidence="1">
    <location>
        <begin position="1"/>
        <end position="28"/>
    </location>
</feature>
<feature type="non-terminal residue" evidence="2">
    <location>
        <position position="1"/>
    </location>
</feature>
<organism evidence="2 3">
    <name type="scientific">Ambrosia artemisiifolia</name>
    <name type="common">Common ragweed</name>
    <dbReference type="NCBI Taxonomy" id="4212"/>
    <lineage>
        <taxon>Eukaryota</taxon>
        <taxon>Viridiplantae</taxon>
        <taxon>Streptophyta</taxon>
        <taxon>Embryophyta</taxon>
        <taxon>Tracheophyta</taxon>
        <taxon>Spermatophyta</taxon>
        <taxon>Magnoliopsida</taxon>
        <taxon>eudicotyledons</taxon>
        <taxon>Gunneridae</taxon>
        <taxon>Pentapetalae</taxon>
        <taxon>asterids</taxon>
        <taxon>campanulids</taxon>
        <taxon>Asterales</taxon>
        <taxon>Asteraceae</taxon>
        <taxon>Asteroideae</taxon>
        <taxon>Heliantheae alliance</taxon>
        <taxon>Heliantheae</taxon>
        <taxon>Ambrosia</taxon>
    </lineage>
</organism>
<feature type="non-terminal residue" evidence="2">
    <location>
        <position position="91"/>
    </location>
</feature>
<keyword evidence="3" id="KW-1185">Reference proteome</keyword>
<sequence length="91" mass="10603">EGLPENFHPSPISSSKSEDEMRQRKPHKGFEAAWRAGNWDFSVLYMGSYSPNPSQQIRHNHFNQKLHSCLRAFQEGDNNEFKLNLKESKQV</sequence>
<dbReference type="Proteomes" id="UP001206925">
    <property type="component" value="Unassembled WGS sequence"/>
</dbReference>
<name>A0AAD5G2F6_AMBAR</name>
<dbReference type="AlphaFoldDB" id="A0AAD5G2F6"/>
<comment type="caution">
    <text evidence="2">The sequence shown here is derived from an EMBL/GenBank/DDBJ whole genome shotgun (WGS) entry which is preliminary data.</text>
</comment>
<evidence type="ECO:0000256" key="1">
    <source>
        <dbReference type="SAM" id="MobiDB-lite"/>
    </source>
</evidence>
<reference evidence="2" key="1">
    <citation type="submission" date="2022-06" db="EMBL/GenBank/DDBJ databases">
        <title>Uncovering the hologenomic basis of an extraordinary plant invasion.</title>
        <authorList>
            <person name="Bieker V.C."/>
            <person name="Martin M.D."/>
            <person name="Gilbert T."/>
            <person name="Hodgins K."/>
            <person name="Battlay P."/>
            <person name="Petersen B."/>
            <person name="Wilson J."/>
        </authorList>
    </citation>
    <scope>NUCLEOTIDE SEQUENCE</scope>
    <source>
        <strain evidence="2">AA19_3_7</strain>
        <tissue evidence="2">Leaf</tissue>
    </source>
</reference>
<evidence type="ECO:0000313" key="3">
    <source>
        <dbReference type="Proteomes" id="UP001206925"/>
    </source>
</evidence>